<protein>
    <submittedName>
        <fullName evidence="2">Stp1/IreP family PP2C-type Ser/Thr phosphatase</fullName>
    </submittedName>
</protein>
<dbReference type="PANTHER" id="PTHR13832">
    <property type="entry name" value="PROTEIN PHOSPHATASE 2C"/>
    <property type="match status" value="1"/>
</dbReference>
<dbReference type="SMART" id="SM00332">
    <property type="entry name" value="PP2Cc"/>
    <property type="match status" value="1"/>
</dbReference>
<proteinExistence type="predicted"/>
<dbReference type="EMBL" id="JBHLTN010000030">
    <property type="protein sequence ID" value="MFC0593837.1"/>
    <property type="molecule type" value="Genomic_DNA"/>
</dbReference>
<dbReference type="SMART" id="SM00331">
    <property type="entry name" value="PP2C_SIG"/>
    <property type="match status" value="1"/>
</dbReference>
<dbReference type="PROSITE" id="PS51746">
    <property type="entry name" value="PPM_2"/>
    <property type="match status" value="1"/>
</dbReference>
<gene>
    <name evidence="2" type="ORF">ACFFGG_14890</name>
</gene>
<reference evidence="2 3" key="1">
    <citation type="submission" date="2024-09" db="EMBL/GenBank/DDBJ databases">
        <authorList>
            <person name="Sun Q."/>
            <person name="Mori K."/>
        </authorList>
    </citation>
    <scope>NUCLEOTIDE SEQUENCE [LARGE SCALE GENOMIC DNA]</scope>
    <source>
        <strain evidence="2 3">NCAIM B.02336</strain>
    </source>
</reference>
<dbReference type="InterPro" id="IPR036457">
    <property type="entry name" value="PPM-type-like_dom_sf"/>
</dbReference>
<feature type="domain" description="PPM-type phosphatase" evidence="1">
    <location>
        <begin position="4"/>
        <end position="245"/>
    </location>
</feature>
<name>A0ABV6PVG8_9BURK</name>
<evidence type="ECO:0000313" key="3">
    <source>
        <dbReference type="Proteomes" id="UP001589834"/>
    </source>
</evidence>
<dbReference type="CDD" id="cd00143">
    <property type="entry name" value="PP2Cc"/>
    <property type="match status" value="1"/>
</dbReference>
<dbReference type="RefSeq" id="WP_377484165.1">
    <property type="nucleotide sequence ID" value="NZ_JBHLTN010000030.1"/>
</dbReference>
<dbReference type="PANTHER" id="PTHR13832:SF827">
    <property type="entry name" value="PROTEIN PHOSPHATASE 1L"/>
    <property type="match status" value="1"/>
</dbReference>
<comment type="caution">
    <text evidence="2">The sequence shown here is derived from an EMBL/GenBank/DDBJ whole genome shotgun (WGS) entry which is preliminary data.</text>
</comment>
<evidence type="ECO:0000313" key="2">
    <source>
        <dbReference type="EMBL" id="MFC0593837.1"/>
    </source>
</evidence>
<dbReference type="Proteomes" id="UP001589834">
    <property type="component" value="Unassembled WGS sequence"/>
</dbReference>
<sequence length="261" mass="27669">MQLTYCALTDVGCVRANNEDAVRVDEARGIAVLADGMGGYNAGEVASAMAVEHIGHALGAWLDQAAAEASAPEVLRAMEDSTDRANRQIFEAANTHPDCAGMGTTVVLAVLHEGQVLVGHAGDSRAYLWRDGALAQLTRDHSLLQEQLDAGLITPQQAAVSGYRSWVTRALGVEDTVLLETRQHPLRVGDILLLCSDGLTEMVPDRAIAAILADPVPLPVQAQQLIDAAKAAGGRDNVSVILVHVGQMIKKSGNAGKWWKK</sequence>
<dbReference type="SUPFAM" id="SSF81606">
    <property type="entry name" value="PP2C-like"/>
    <property type="match status" value="1"/>
</dbReference>
<dbReference type="Gene3D" id="3.60.40.10">
    <property type="entry name" value="PPM-type phosphatase domain"/>
    <property type="match status" value="1"/>
</dbReference>
<dbReference type="Pfam" id="PF13672">
    <property type="entry name" value="PP2C_2"/>
    <property type="match status" value="1"/>
</dbReference>
<dbReference type="InterPro" id="IPR015655">
    <property type="entry name" value="PP2C"/>
</dbReference>
<dbReference type="NCBIfam" id="NF033484">
    <property type="entry name" value="Stp1_PP2C_phos"/>
    <property type="match status" value="1"/>
</dbReference>
<dbReference type="InterPro" id="IPR001932">
    <property type="entry name" value="PPM-type_phosphatase-like_dom"/>
</dbReference>
<keyword evidence="3" id="KW-1185">Reference proteome</keyword>
<evidence type="ECO:0000259" key="1">
    <source>
        <dbReference type="PROSITE" id="PS51746"/>
    </source>
</evidence>
<accession>A0ABV6PVG8</accession>
<organism evidence="2 3">
    <name type="scientific">Ottowia pentelensis</name>
    <dbReference type="NCBI Taxonomy" id="511108"/>
    <lineage>
        <taxon>Bacteria</taxon>
        <taxon>Pseudomonadati</taxon>
        <taxon>Pseudomonadota</taxon>
        <taxon>Betaproteobacteria</taxon>
        <taxon>Burkholderiales</taxon>
        <taxon>Comamonadaceae</taxon>
        <taxon>Ottowia</taxon>
    </lineage>
</organism>